<dbReference type="Pfam" id="PF01593">
    <property type="entry name" value="Amino_oxidase"/>
    <property type="match status" value="1"/>
</dbReference>
<evidence type="ECO:0000256" key="1">
    <source>
        <dbReference type="ARBA" id="ARBA00001974"/>
    </source>
</evidence>
<evidence type="ECO:0000259" key="7">
    <source>
        <dbReference type="Pfam" id="PF01593"/>
    </source>
</evidence>
<dbReference type="GO" id="GO:0097621">
    <property type="term" value="F:monoamine oxidase activity"/>
    <property type="evidence" value="ECO:0007669"/>
    <property type="project" value="UniProtKB-EC"/>
</dbReference>
<protein>
    <recommendedName>
        <fullName evidence="6">Amine oxidase</fullName>
        <ecNumber evidence="6">1.4.3.-</ecNumber>
    </recommendedName>
</protein>
<feature type="binding site" evidence="5">
    <location>
        <position position="271"/>
    </location>
    <ligand>
        <name>FAD</name>
        <dbReference type="ChEBI" id="CHEBI:57692"/>
    </ligand>
</feature>
<dbReference type="Gene3D" id="3.50.50.60">
    <property type="entry name" value="FAD/NAD(P)-binding domain"/>
    <property type="match status" value="2"/>
</dbReference>
<evidence type="ECO:0000256" key="6">
    <source>
        <dbReference type="RuleBase" id="RU362067"/>
    </source>
</evidence>
<name>A0A1S9S0K2_PENBI</name>
<evidence type="ECO:0000256" key="2">
    <source>
        <dbReference type="ARBA" id="ARBA00005995"/>
    </source>
</evidence>
<keyword evidence="6" id="KW-0274">FAD</keyword>
<dbReference type="InterPro" id="IPR001613">
    <property type="entry name" value="Flavin_amine_oxidase"/>
</dbReference>
<dbReference type="EC" id="1.4.3.-" evidence="6"/>
<evidence type="ECO:0000256" key="4">
    <source>
        <dbReference type="ARBA" id="ARBA00048448"/>
    </source>
</evidence>
<dbReference type="Proteomes" id="UP000190744">
    <property type="component" value="Unassembled WGS sequence"/>
</dbReference>
<comment type="caution">
    <text evidence="8">The sequence shown here is derived from an EMBL/GenBank/DDBJ whole genome shotgun (WGS) entry which is preliminary data.</text>
</comment>
<dbReference type="SUPFAM" id="SSF51905">
    <property type="entry name" value="FAD/NAD(P)-binding domain"/>
    <property type="match status" value="1"/>
</dbReference>
<accession>A0A1S9S0K2</accession>
<dbReference type="PRINTS" id="PR00757">
    <property type="entry name" value="AMINEOXDASEF"/>
</dbReference>
<comment type="catalytic activity">
    <reaction evidence="4">
        <text>a secondary aliphatic amine + O2 + H2O = a primary amine + an aldehyde + H2O2</text>
        <dbReference type="Rhea" id="RHEA:26414"/>
        <dbReference type="ChEBI" id="CHEBI:15377"/>
        <dbReference type="ChEBI" id="CHEBI:15379"/>
        <dbReference type="ChEBI" id="CHEBI:16240"/>
        <dbReference type="ChEBI" id="CHEBI:17478"/>
        <dbReference type="ChEBI" id="CHEBI:58855"/>
        <dbReference type="ChEBI" id="CHEBI:65296"/>
        <dbReference type="EC" id="1.4.3.4"/>
    </reaction>
</comment>
<reference evidence="9" key="1">
    <citation type="submission" date="2015-09" db="EMBL/GenBank/DDBJ databases">
        <authorList>
            <person name="Fill T.P."/>
            <person name="Baretta J.F."/>
            <person name="de Almeida L.G."/>
            <person name="Rocha M."/>
            <person name="de Souza D.H."/>
            <person name="Malavazi I."/>
            <person name="Cerdeira L.T."/>
            <person name="Hong H."/>
            <person name="Samborskyy M."/>
            <person name="de Vasconcelos A.T."/>
            <person name="Leadlay P."/>
            <person name="Rodrigues-Filho E."/>
        </authorList>
    </citation>
    <scope>NUCLEOTIDE SEQUENCE [LARGE SCALE GENOMIC DNA]</scope>
    <source>
        <strain evidence="9">LaBioMMi 136</strain>
    </source>
</reference>
<dbReference type="Gene3D" id="3.90.660.10">
    <property type="match status" value="2"/>
</dbReference>
<proteinExistence type="inferred from homology"/>
<gene>
    <name evidence="8" type="ORF">PEBR_01562</name>
</gene>
<sequence length="489" mass="54037">MTRSKEGFLWTPQNTTEGLETDAVVPSSKTIQSAYDVVVIGTGFAGLVAARNLAQDSALRVLLVEARDRIGGRTWTAKTFGEEFEMGGTWVHWNQPHLYHEIHRYGLHRYLKTSAGTMAPEKLYFKTAGKPVQEIPLEETSAALDRVAPRFFSIDGLDSRTLMPYPHDPFREPAPWRKFDHLTVKQRLDQLDDLSQFDKDIFESNVATFGSAPGKDIGFTEALRWFALGGHNMATVFELAGIYKLGNGGMTTFARAILRDFKGDLVFNTAVEKVDQGRQGVCLQTKDGRRIEAKAVISTVPLNCLGDITFNPPLSALKTDAIASGHINKGAKIHFNLAATEPGWFATCTAASGSPYVFAFSDHNGHKPSGPQGTWCIGFGYNGHLGDKKDSKEIIEKFRENLHPGADVQAYLTHDWMNDPYAKGVWSCWGPNKFSRHVQELQKADGRVFFASADWADGWRGFVDGALESGQKSANEVKAFLNGQQSAKL</sequence>
<dbReference type="PANTHER" id="PTHR43563:SF1">
    <property type="entry name" value="AMINE OXIDASE [FLAVIN-CONTAINING] B"/>
    <property type="match status" value="1"/>
</dbReference>
<dbReference type="InterPro" id="IPR002937">
    <property type="entry name" value="Amino_oxidase"/>
</dbReference>
<comment type="cofactor">
    <cofactor evidence="1 6">
        <name>FAD</name>
        <dbReference type="ChEBI" id="CHEBI:57692"/>
    </cofactor>
</comment>
<dbReference type="InterPro" id="IPR050703">
    <property type="entry name" value="Flavin_MAO"/>
</dbReference>
<dbReference type="EMBL" id="LJBN01000013">
    <property type="protein sequence ID" value="OOQ91252.1"/>
    <property type="molecule type" value="Genomic_DNA"/>
</dbReference>
<feature type="binding site" evidence="5">
    <location>
        <begin position="65"/>
        <end position="66"/>
    </location>
    <ligand>
        <name>FAD</name>
        <dbReference type="ChEBI" id="CHEBI:57692"/>
    </ligand>
</feature>
<evidence type="ECO:0000313" key="9">
    <source>
        <dbReference type="Proteomes" id="UP000190744"/>
    </source>
</evidence>
<feature type="binding site" evidence="5">
    <location>
        <position position="379"/>
    </location>
    <ligand>
        <name>substrate</name>
    </ligand>
</feature>
<keyword evidence="6" id="KW-0285">Flavoprotein</keyword>
<dbReference type="PANTHER" id="PTHR43563">
    <property type="entry name" value="AMINE OXIDASE"/>
    <property type="match status" value="1"/>
</dbReference>
<dbReference type="AlphaFoldDB" id="A0A1S9S0K2"/>
<evidence type="ECO:0000256" key="5">
    <source>
        <dbReference type="PIRSR" id="PIRSR601613-1"/>
    </source>
</evidence>
<keyword evidence="3 6" id="KW-0560">Oxidoreductase</keyword>
<comment type="similarity">
    <text evidence="2 6">Belongs to the flavin monoamine oxidase family.</text>
</comment>
<evidence type="ECO:0000256" key="3">
    <source>
        <dbReference type="ARBA" id="ARBA00023002"/>
    </source>
</evidence>
<organism evidence="8 9">
    <name type="scientific">Penicillium brasilianum</name>
    <dbReference type="NCBI Taxonomy" id="104259"/>
    <lineage>
        <taxon>Eukaryota</taxon>
        <taxon>Fungi</taxon>
        <taxon>Dikarya</taxon>
        <taxon>Ascomycota</taxon>
        <taxon>Pezizomycotina</taxon>
        <taxon>Eurotiomycetes</taxon>
        <taxon>Eurotiomycetidae</taxon>
        <taxon>Eurotiales</taxon>
        <taxon>Aspergillaceae</taxon>
        <taxon>Penicillium</taxon>
    </lineage>
</organism>
<evidence type="ECO:0000313" key="8">
    <source>
        <dbReference type="EMBL" id="OOQ91252.1"/>
    </source>
</evidence>
<feature type="domain" description="Amine oxidase" evidence="7">
    <location>
        <begin position="44"/>
        <end position="477"/>
    </location>
</feature>
<dbReference type="InterPro" id="IPR036188">
    <property type="entry name" value="FAD/NAD-bd_sf"/>
</dbReference>